<dbReference type="Gene3D" id="3.30.420.150">
    <property type="entry name" value="Exopolyphosphatase. Domain 2"/>
    <property type="match status" value="1"/>
</dbReference>
<gene>
    <name evidence="3" type="ORF">MNBD_ALPHA05-785</name>
</gene>
<dbReference type="SUPFAM" id="SSF109604">
    <property type="entry name" value="HD-domain/PDEase-like"/>
    <property type="match status" value="1"/>
</dbReference>
<sequence>MGKLTVNALDKLLKDGGVNRRAVVDIGSNSVRLVIYDGPLRAPVAVVNEKALCGLGRDMTEDGMLNSKSVAQALTTLSRFRRLLGEYGAPPTHVIATAAVREATDGDAFVAAVRDLGFKVSVLSGEEEAGLAALGVVSFEPGATGIAGDMGGGSLELAALKNGARTQSASLQIGPLSIMQKVGDNRKDARKLIEKELDKVDFFAKKTYRTLYAVGGAWRAIGRIHMNLRRYPLSILHHYEMSVSQAFEICDLVSQQSQRSLETIPGIPRRRIDTLPFAAMALKSVLRRMDAANVVVSAGGVREGILYRDLSKKDRIEDPLSAACRFYAQRLSPDPQFGAAAAAVIMALFEAFTPNERRLANAACQLIDIGAYFHPDLRGRQAFDAALSAPFVGVSHQDRVWIALALYCRHEGRSSTLPYGQVVSLLKWDDQQNAIQLGLAMRFVAAFAPKAYALLDGCVLERDGARIVFRAPADREELMGETPRKRLEALAASFEAEAVEVYEG</sequence>
<evidence type="ECO:0000259" key="1">
    <source>
        <dbReference type="Pfam" id="PF02541"/>
    </source>
</evidence>
<dbReference type="SUPFAM" id="SSF53067">
    <property type="entry name" value="Actin-like ATPase domain"/>
    <property type="match status" value="2"/>
</dbReference>
<evidence type="ECO:0000313" key="3">
    <source>
        <dbReference type="EMBL" id="VAV89678.1"/>
    </source>
</evidence>
<dbReference type="Pfam" id="PF21697">
    <property type="entry name" value="Ppx_C"/>
    <property type="match status" value="1"/>
</dbReference>
<proteinExistence type="predicted"/>
<dbReference type="GO" id="GO:0004309">
    <property type="term" value="F:exopolyphosphatase activity"/>
    <property type="evidence" value="ECO:0007669"/>
    <property type="project" value="UniProtKB-EC"/>
</dbReference>
<dbReference type="Gene3D" id="1.10.3210.10">
    <property type="entry name" value="Hypothetical protein af1432"/>
    <property type="match status" value="1"/>
</dbReference>
<reference evidence="3" key="1">
    <citation type="submission" date="2018-06" db="EMBL/GenBank/DDBJ databases">
        <authorList>
            <person name="Zhirakovskaya E."/>
        </authorList>
    </citation>
    <scope>NUCLEOTIDE SEQUENCE</scope>
</reference>
<dbReference type="PANTHER" id="PTHR30005">
    <property type="entry name" value="EXOPOLYPHOSPHATASE"/>
    <property type="match status" value="1"/>
</dbReference>
<dbReference type="PANTHER" id="PTHR30005:SF0">
    <property type="entry name" value="RETROGRADE REGULATION PROTEIN 2"/>
    <property type="match status" value="1"/>
</dbReference>
<name>A0A3B0RN93_9ZZZZ</name>
<dbReference type="InterPro" id="IPR048951">
    <property type="entry name" value="Ppx_C"/>
</dbReference>
<evidence type="ECO:0000259" key="2">
    <source>
        <dbReference type="Pfam" id="PF21697"/>
    </source>
</evidence>
<dbReference type="InterPro" id="IPR050273">
    <property type="entry name" value="GppA/Ppx_hydrolase"/>
</dbReference>
<dbReference type="InterPro" id="IPR043129">
    <property type="entry name" value="ATPase_NBD"/>
</dbReference>
<dbReference type="EC" id="3.6.1.11" evidence="3"/>
<dbReference type="Gene3D" id="3.30.420.40">
    <property type="match status" value="1"/>
</dbReference>
<feature type="domain" description="Ppx/GppA phosphatase N-terminal" evidence="1">
    <location>
        <begin position="45"/>
        <end position="312"/>
    </location>
</feature>
<keyword evidence="3" id="KW-0378">Hydrolase</keyword>
<organism evidence="3">
    <name type="scientific">hydrothermal vent metagenome</name>
    <dbReference type="NCBI Taxonomy" id="652676"/>
    <lineage>
        <taxon>unclassified sequences</taxon>
        <taxon>metagenomes</taxon>
        <taxon>ecological metagenomes</taxon>
    </lineage>
</organism>
<dbReference type="Pfam" id="PF02541">
    <property type="entry name" value="Ppx-GppA"/>
    <property type="match status" value="1"/>
</dbReference>
<dbReference type="CDD" id="cd24052">
    <property type="entry name" value="ASKHA_NBD_HpPPX-GppA-like"/>
    <property type="match status" value="1"/>
</dbReference>
<dbReference type="InterPro" id="IPR003695">
    <property type="entry name" value="Ppx_GppA_N"/>
</dbReference>
<dbReference type="EMBL" id="UOEH01000017">
    <property type="protein sequence ID" value="VAV89678.1"/>
    <property type="molecule type" value="Genomic_DNA"/>
</dbReference>
<accession>A0A3B0RN93</accession>
<feature type="domain" description="Exopolyphosphatase C-terminal" evidence="2">
    <location>
        <begin position="353"/>
        <end position="491"/>
    </location>
</feature>
<protein>
    <submittedName>
        <fullName evidence="3">Exopolyphosphatase</fullName>
        <ecNumber evidence="3">3.6.1.11</ecNumber>
    </submittedName>
</protein>
<dbReference type="AlphaFoldDB" id="A0A3B0RN93"/>